<evidence type="ECO:0000313" key="1">
    <source>
        <dbReference type="EMBL" id="ABI55724.1"/>
    </source>
</evidence>
<evidence type="ECO:0000313" key="2">
    <source>
        <dbReference type="Proteomes" id="UP000001962"/>
    </source>
</evidence>
<dbReference type="OrthoDB" id="9773910at2"/>
<dbReference type="CDD" id="cd01427">
    <property type="entry name" value="HAD_like"/>
    <property type="match status" value="1"/>
</dbReference>
<dbReference type="AlphaFoldDB" id="Q0ABR3"/>
<dbReference type="SFLD" id="SFLDG01129">
    <property type="entry name" value="C1.5:_HAD__Beta-PGM__Phosphata"/>
    <property type="match status" value="1"/>
</dbReference>
<keyword evidence="2" id="KW-1185">Reference proteome</keyword>
<dbReference type="GO" id="GO:0008967">
    <property type="term" value="F:phosphoglycolate phosphatase activity"/>
    <property type="evidence" value="ECO:0007669"/>
    <property type="project" value="TreeGrafter"/>
</dbReference>
<dbReference type="RefSeq" id="WP_011628120.1">
    <property type="nucleotide sequence ID" value="NC_008340.1"/>
</dbReference>
<dbReference type="PANTHER" id="PTHR43434">
    <property type="entry name" value="PHOSPHOGLYCOLATE PHOSPHATASE"/>
    <property type="match status" value="1"/>
</dbReference>
<dbReference type="SFLD" id="SFLDS00003">
    <property type="entry name" value="Haloacid_Dehalogenase"/>
    <property type="match status" value="1"/>
</dbReference>
<dbReference type="GO" id="GO:0005829">
    <property type="term" value="C:cytosol"/>
    <property type="evidence" value="ECO:0007669"/>
    <property type="project" value="TreeGrafter"/>
</dbReference>
<dbReference type="KEGG" id="aeh:Mlg_0369"/>
<dbReference type="eggNOG" id="COG1011">
    <property type="taxonomic scope" value="Bacteria"/>
</dbReference>
<dbReference type="GO" id="GO:0006281">
    <property type="term" value="P:DNA repair"/>
    <property type="evidence" value="ECO:0007669"/>
    <property type="project" value="TreeGrafter"/>
</dbReference>
<dbReference type="InterPro" id="IPR050155">
    <property type="entry name" value="HAD-like_hydrolase_sf"/>
</dbReference>
<dbReference type="InterPro" id="IPR006439">
    <property type="entry name" value="HAD-SF_hydro_IA"/>
</dbReference>
<dbReference type="EMBL" id="CP000453">
    <property type="protein sequence ID" value="ABI55724.1"/>
    <property type="molecule type" value="Genomic_DNA"/>
</dbReference>
<gene>
    <name evidence="1" type="ordered locus">Mlg_0369</name>
</gene>
<accession>Q0ABR3</accession>
<dbReference type="Gene3D" id="3.40.50.1000">
    <property type="entry name" value="HAD superfamily/HAD-like"/>
    <property type="match status" value="1"/>
</dbReference>
<dbReference type="NCBIfam" id="TIGR01509">
    <property type="entry name" value="HAD-SF-IA-v3"/>
    <property type="match status" value="1"/>
</dbReference>
<organism evidence="1 2">
    <name type="scientific">Alkalilimnicola ehrlichii (strain ATCC BAA-1101 / DSM 17681 / MLHE-1)</name>
    <dbReference type="NCBI Taxonomy" id="187272"/>
    <lineage>
        <taxon>Bacteria</taxon>
        <taxon>Pseudomonadati</taxon>
        <taxon>Pseudomonadota</taxon>
        <taxon>Gammaproteobacteria</taxon>
        <taxon>Chromatiales</taxon>
        <taxon>Ectothiorhodospiraceae</taxon>
        <taxon>Alkalilimnicola</taxon>
    </lineage>
</organism>
<dbReference type="PANTHER" id="PTHR43434:SF3">
    <property type="entry name" value="GMP_IMP NUCLEOTIDASE YRFG"/>
    <property type="match status" value="1"/>
</dbReference>
<dbReference type="NCBIfam" id="NF011564">
    <property type="entry name" value="PRK14988.1"/>
    <property type="match status" value="1"/>
</dbReference>
<dbReference type="Pfam" id="PF00702">
    <property type="entry name" value="Hydrolase"/>
    <property type="match status" value="1"/>
</dbReference>
<dbReference type="HOGENOM" id="CLU_106706_0_0_6"/>
<dbReference type="InterPro" id="IPR036412">
    <property type="entry name" value="HAD-like_sf"/>
</dbReference>
<dbReference type="InterPro" id="IPR023214">
    <property type="entry name" value="HAD_sf"/>
</dbReference>
<name>Q0ABR3_ALKEH</name>
<proteinExistence type="predicted"/>
<protein>
    <submittedName>
        <fullName evidence="1">HAD-superfamily hydrolase, subfamily IA, variant 3</fullName>
    </submittedName>
</protein>
<keyword evidence="1" id="KW-0378">Hydrolase</keyword>
<reference evidence="2" key="1">
    <citation type="submission" date="2006-08" db="EMBL/GenBank/DDBJ databases">
        <title>Complete sequence of Alkalilimnicola ehrilichei MLHE-1.</title>
        <authorList>
            <person name="Copeland A."/>
            <person name="Lucas S."/>
            <person name="Lapidus A."/>
            <person name="Barry K."/>
            <person name="Detter J.C."/>
            <person name="Glavina del Rio T."/>
            <person name="Hammon N."/>
            <person name="Israni S."/>
            <person name="Dalin E."/>
            <person name="Tice H."/>
            <person name="Pitluck S."/>
            <person name="Sims D."/>
            <person name="Brettin T."/>
            <person name="Bruce D."/>
            <person name="Han C."/>
            <person name="Tapia R."/>
            <person name="Gilna P."/>
            <person name="Schmutz J."/>
            <person name="Larimer F."/>
            <person name="Land M."/>
            <person name="Hauser L."/>
            <person name="Kyrpides N."/>
            <person name="Mikhailova N."/>
            <person name="Oremland R.S."/>
            <person name="Hoeft S.E."/>
            <person name="Switzer-Blum J."/>
            <person name="Kulp T."/>
            <person name="King G."/>
            <person name="Tabita R."/>
            <person name="Witte B."/>
            <person name="Santini J.M."/>
            <person name="Basu P."/>
            <person name="Hollibaugh J.T."/>
            <person name="Xie G."/>
            <person name="Stolz J.F."/>
            <person name="Richardson P."/>
        </authorList>
    </citation>
    <scope>NUCLEOTIDE SEQUENCE [LARGE SCALE GENOMIC DNA]</scope>
    <source>
        <strain evidence="2">ATCC BAA-1101 / DSM 17681 / MLHE-1</strain>
    </source>
</reference>
<sequence length="228" mass="25785">MATTAPTIDWSRTDTVLLDMDGTLLDLRFDNLFWKHHLPHRLATLKGLEPAQAEQEVFPRMARLQGRIEWYCLDYWSRELAVDMMALKREIAHLIDWRPYARDFLQALGRSGKRRVLVTNAHPDVLRLKMAHTGLAAHLDAAVSAHELERPKEEDGFWHRLQQRAPFRPGRSVLIDDNLAALASARRYGIATVLGIRQPDSGSAPLMAADVPLLGCFRQVLPPAQVTG</sequence>
<dbReference type="Proteomes" id="UP000001962">
    <property type="component" value="Chromosome"/>
</dbReference>
<dbReference type="SUPFAM" id="SSF56784">
    <property type="entry name" value="HAD-like"/>
    <property type="match status" value="1"/>
</dbReference>